<reference evidence="1 2" key="1">
    <citation type="submission" date="2012-08" db="EMBL/GenBank/DDBJ databases">
        <title>Oryza genome evolution.</title>
        <authorList>
            <person name="Wing R.A."/>
        </authorList>
    </citation>
    <scope>NUCLEOTIDE SEQUENCE</scope>
</reference>
<dbReference type="HOGENOM" id="CLU_1962755_0_0_1"/>
<dbReference type="Proteomes" id="UP000032180">
    <property type="component" value="Chromosome 3"/>
</dbReference>
<dbReference type="AlphaFoldDB" id="A0A0D9W0M4"/>
<reference evidence="1" key="3">
    <citation type="submission" date="2015-04" db="UniProtKB">
        <authorList>
            <consortium name="EnsemblPlants"/>
        </authorList>
    </citation>
    <scope>IDENTIFICATION</scope>
</reference>
<dbReference type="EnsemblPlants" id="LPERR03G32830.1">
    <property type="protein sequence ID" value="LPERR03G32830.1"/>
    <property type="gene ID" value="LPERR03G32830"/>
</dbReference>
<reference evidence="2" key="2">
    <citation type="submission" date="2013-12" db="EMBL/GenBank/DDBJ databases">
        <authorList>
            <person name="Yu Y."/>
            <person name="Lee S."/>
            <person name="de Baynast K."/>
            <person name="Wissotski M."/>
            <person name="Liu L."/>
            <person name="Talag J."/>
            <person name="Goicoechea J."/>
            <person name="Angelova A."/>
            <person name="Jetty R."/>
            <person name="Kudrna D."/>
            <person name="Golser W."/>
            <person name="Rivera L."/>
            <person name="Zhang J."/>
            <person name="Wing R."/>
        </authorList>
    </citation>
    <scope>NUCLEOTIDE SEQUENCE</scope>
</reference>
<evidence type="ECO:0000313" key="2">
    <source>
        <dbReference type="Proteomes" id="UP000032180"/>
    </source>
</evidence>
<accession>A0A0D9W0M4</accession>
<name>A0A0D9W0M4_9ORYZ</name>
<proteinExistence type="predicted"/>
<protein>
    <submittedName>
        <fullName evidence="1">Uncharacterized protein</fullName>
    </submittedName>
</protein>
<evidence type="ECO:0000313" key="1">
    <source>
        <dbReference type="EnsemblPlants" id="LPERR03G32830.1"/>
    </source>
</evidence>
<dbReference type="Gramene" id="LPERR03G32830.1">
    <property type="protein sequence ID" value="LPERR03G32830.1"/>
    <property type="gene ID" value="LPERR03G32830"/>
</dbReference>
<sequence length="128" mass="13743">MSPNRIVAAADDLHTPFCRILLQSTSRRSPWIFTPAGHRHRRLPLPAIAAGALAIPGFRVDTIRIASASPSFHLLKSTASAPPIAVAAAVFAGDAHCPASPARERGKTEEKNQRRLLSKSFVIKGSMI</sequence>
<organism evidence="1 2">
    <name type="scientific">Leersia perrieri</name>
    <dbReference type="NCBI Taxonomy" id="77586"/>
    <lineage>
        <taxon>Eukaryota</taxon>
        <taxon>Viridiplantae</taxon>
        <taxon>Streptophyta</taxon>
        <taxon>Embryophyta</taxon>
        <taxon>Tracheophyta</taxon>
        <taxon>Spermatophyta</taxon>
        <taxon>Magnoliopsida</taxon>
        <taxon>Liliopsida</taxon>
        <taxon>Poales</taxon>
        <taxon>Poaceae</taxon>
        <taxon>BOP clade</taxon>
        <taxon>Oryzoideae</taxon>
        <taxon>Oryzeae</taxon>
        <taxon>Oryzinae</taxon>
        <taxon>Leersia</taxon>
    </lineage>
</organism>
<keyword evidence="2" id="KW-1185">Reference proteome</keyword>